<dbReference type="Gene3D" id="3.90.550.10">
    <property type="entry name" value="Spore Coat Polysaccharide Biosynthesis Protein SpsA, Chain A"/>
    <property type="match status" value="1"/>
</dbReference>
<name>A0ABW9U7Y9_9BACL</name>
<proteinExistence type="predicted"/>
<dbReference type="Pfam" id="PF00535">
    <property type="entry name" value="Glycos_transf_2"/>
    <property type="match status" value="1"/>
</dbReference>
<dbReference type="InterPro" id="IPR029044">
    <property type="entry name" value="Nucleotide-diphossugar_trans"/>
</dbReference>
<dbReference type="RefSeq" id="WP_157318513.1">
    <property type="nucleotide sequence ID" value="NZ_WSEM01000007.1"/>
</dbReference>
<dbReference type="InterPro" id="IPR019734">
    <property type="entry name" value="TPR_rpt"/>
</dbReference>
<comment type="caution">
    <text evidence="2">The sequence shown here is derived from an EMBL/GenBank/DDBJ whole genome shotgun (WGS) entry which is preliminary data.</text>
</comment>
<reference evidence="2 3" key="1">
    <citation type="submission" date="2019-12" db="EMBL/GenBank/DDBJ databases">
        <authorList>
            <person name="Huq M.A."/>
        </authorList>
    </citation>
    <scope>NUCLEOTIDE SEQUENCE [LARGE SCALE GENOMIC DNA]</scope>
    <source>
        <strain evidence="2 3">MAH-34</strain>
    </source>
</reference>
<sequence>MEKLLSLCMIVKNEEKVLERCLDSVRDLVDEIIIVDTGSTDSTKEIARKYTDHIYDFVWINDFSAARNKGIAKATGKWILIMDADEYIEQADVHNLREMLINEEPRADVVLNIKIISFTGDSLAESNILESTTDRIFPNHMGILFNRPIHEQLVSIHSTALNRYPISFRIYHTGYLKEVLLEKNKTERNMAIFDQMKKEGKFTAYDYFTLANEYHSQKDFKKSAYYYQRGFSGCNPNFQWYIHCLAGLISSLFNSGSIKEAWDLVESKLSQYINYPEYHCIRAIFYEYFGLFSEAKSEYEEALLCSERLADLNKDAWIISPDYGSKLPQIRLKDLHYRERDIEKTVYYLTKLLMNDSNDMQSLIKLCELLALNETTESIAGFLNKVYSDDNPRHISIRLQTFLAIGHLQLTELYIEKARALKLVQPLDEMRLSLLINDRAAFDLYLKEIPLEKKDSDKFVKHLLLASLIWETTAYIEQLELAENHTYYNEKQLLIALLQHLTYSQKDSSTDVSSKLLLLLTDLFTLQQFEAYDRLVNQIGTPALVNQLANYFYNKNQIDLSMNYYSLLLDQNELNGLSAENLAYYHINQRLYEDAVEFLKYGVEKEPQKVYLHVLLCKYCTIAEERSRYKQNFEDSFPKDKMLPFIQSL</sequence>
<dbReference type="InterPro" id="IPR001173">
    <property type="entry name" value="Glyco_trans_2-like"/>
</dbReference>
<dbReference type="EMBL" id="WSEM01000007">
    <property type="protein sequence ID" value="MVQ34465.1"/>
    <property type="molecule type" value="Genomic_DNA"/>
</dbReference>
<accession>A0ABW9U7Y9</accession>
<gene>
    <name evidence="2" type="ORF">GON05_07345</name>
</gene>
<evidence type="ECO:0000313" key="3">
    <source>
        <dbReference type="Proteomes" id="UP000467637"/>
    </source>
</evidence>
<evidence type="ECO:0000259" key="1">
    <source>
        <dbReference type="Pfam" id="PF00535"/>
    </source>
</evidence>
<feature type="domain" description="Glycosyltransferase 2-like" evidence="1">
    <location>
        <begin position="6"/>
        <end position="112"/>
    </location>
</feature>
<dbReference type="Proteomes" id="UP000467637">
    <property type="component" value="Unassembled WGS sequence"/>
</dbReference>
<dbReference type="CDD" id="cd02511">
    <property type="entry name" value="Beta4Glucosyltransferase"/>
    <property type="match status" value="1"/>
</dbReference>
<dbReference type="SUPFAM" id="SSF48452">
    <property type="entry name" value="TPR-like"/>
    <property type="match status" value="2"/>
</dbReference>
<dbReference type="PANTHER" id="PTHR43630">
    <property type="entry name" value="POLY-BETA-1,6-N-ACETYL-D-GLUCOSAMINE SYNTHASE"/>
    <property type="match status" value="1"/>
</dbReference>
<dbReference type="SMART" id="SM00028">
    <property type="entry name" value="TPR"/>
    <property type="match status" value="4"/>
</dbReference>
<dbReference type="Gene3D" id="1.25.40.10">
    <property type="entry name" value="Tetratricopeptide repeat domain"/>
    <property type="match status" value="1"/>
</dbReference>
<keyword evidence="3" id="KW-1185">Reference proteome</keyword>
<protein>
    <submittedName>
        <fullName evidence="2">Glycosyltransferase</fullName>
    </submittedName>
</protein>
<organism evidence="2 3">
    <name type="scientific">Paenibacillus anseongense</name>
    <dbReference type="NCBI Taxonomy" id="2682845"/>
    <lineage>
        <taxon>Bacteria</taxon>
        <taxon>Bacillati</taxon>
        <taxon>Bacillota</taxon>
        <taxon>Bacilli</taxon>
        <taxon>Bacillales</taxon>
        <taxon>Paenibacillaceae</taxon>
        <taxon>Paenibacillus</taxon>
    </lineage>
</organism>
<dbReference type="PANTHER" id="PTHR43630:SF2">
    <property type="entry name" value="GLYCOSYLTRANSFERASE"/>
    <property type="match status" value="1"/>
</dbReference>
<dbReference type="InterPro" id="IPR011990">
    <property type="entry name" value="TPR-like_helical_dom_sf"/>
</dbReference>
<evidence type="ECO:0000313" key="2">
    <source>
        <dbReference type="EMBL" id="MVQ34465.1"/>
    </source>
</evidence>
<dbReference type="SUPFAM" id="SSF53448">
    <property type="entry name" value="Nucleotide-diphospho-sugar transferases"/>
    <property type="match status" value="1"/>
</dbReference>